<dbReference type="PROSITE" id="PS00122">
    <property type="entry name" value="CARBOXYLESTERASE_B_1"/>
    <property type="match status" value="1"/>
</dbReference>
<reference evidence="8" key="1">
    <citation type="submission" date="2022-01" db="EMBL/GenBank/DDBJ databases">
        <authorList>
            <person name="King R."/>
        </authorList>
    </citation>
    <scope>NUCLEOTIDE SEQUENCE</scope>
</reference>
<gene>
    <name evidence="8" type="ORF">CHIRRI_LOCUS11912</name>
</gene>
<keyword evidence="3 6" id="KW-0378">Hydrolase</keyword>
<keyword evidence="5" id="KW-0325">Glycoprotein</keyword>
<accession>A0A9N9WYP9</accession>
<dbReference type="AlphaFoldDB" id="A0A9N9WYP9"/>
<evidence type="ECO:0000259" key="7">
    <source>
        <dbReference type="Pfam" id="PF00135"/>
    </source>
</evidence>
<evidence type="ECO:0000313" key="9">
    <source>
        <dbReference type="Proteomes" id="UP001153620"/>
    </source>
</evidence>
<dbReference type="GO" id="GO:0052689">
    <property type="term" value="F:carboxylic ester hydrolase activity"/>
    <property type="evidence" value="ECO:0007669"/>
    <property type="project" value="UniProtKB-KW"/>
</dbReference>
<sequence length="555" mass="62009">MYKFLLLAAVLAIAYGQDRPIVTIPQGQLQGIRTSSGITQATYLAFKGIPYAEPPVGALRFRNPVAHRGWSGVRDASAHGNSCPSSGWFGLEAGGGEDCLFLNVYTQSLTANRPVMIHGGSFTGGSGDSFIYGPDFFINDGNVVVVTINYRLGVLGFLSTGDAAAQGNWGMKDMITALQWVRNNIASFGGNVNQITVFGESAGSVGVHYLLLTRLGTGLFNRAIMQSGVTVAPWGFQPNPLSEATNLGRRLGLTWSSTTDLVNQLRNIPPQRLVDNQGGWLDLTIPRGFSPFEFVPNVEPANSPESRFLTDTPVNIMNRGDILTMPIIIGFMSVESLFMVREHLFDDTTLAQFATNPHFYVHPSFNLAPTQTTQVNEVATTMRNMYFNGGHPTMETRFNYSQFMSDHHFAYSIDRCVRYHARRQTQPIYYYKFDFDGSLNMIKRLLLLTDWPGAVHADDIFYMFDVTRFPLPMLPTNAAALTRRRMVRMWTNFANFGDPTPVTDSLIPTRWSRYTLANEEYLDINEGLSVRSAPYDGRLHPWHSFQDRFNPSYLS</sequence>
<evidence type="ECO:0000256" key="2">
    <source>
        <dbReference type="ARBA" id="ARBA00022487"/>
    </source>
</evidence>
<dbReference type="PROSITE" id="PS00941">
    <property type="entry name" value="CARBOXYLESTERASE_B_2"/>
    <property type="match status" value="1"/>
</dbReference>
<keyword evidence="6" id="KW-0732">Signal</keyword>
<dbReference type="EC" id="3.1.1.-" evidence="6"/>
<dbReference type="Gene3D" id="3.40.50.1820">
    <property type="entry name" value="alpha/beta hydrolase"/>
    <property type="match status" value="1"/>
</dbReference>
<evidence type="ECO:0000256" key="6">
    <source>
        <dbReference type="RuleBase" id="RU361235"/>
    </source>
</evidence>
<name>A0A9N9WYP9_9DIPT</name>
<dbReference type="EMBL" id="OU895879">
    <property type="protein sequence ID" value="CAG9809082.1"/>
    <property type="molecule type" value="Genomic_DNA"/>
</dbReference>
<reference evidence="8" key="2">
    <citation type="submission" date="2022-10" db="EMBL/GenBank/DDBJ databases">
        <authorList>
            <consortium name="ENA_rothamsted_submissions"/>
            <consortium name="culmorum"/>
            <person name="King R."/>
        </authorList>
    </citation>
    <scope>NUCLEOTIDE SEQUENCE</scope>
</reference>
<keyword evidence="9" id="KW-1185">Reference proteome</keyword>
<dbReference type="SUPFAM" id="SSF53474">
    <property type="entry name" value="alpha/beta-Hydrolases"/>
    <property type="match status" value="1"/>
</dbReference>
<evidence type="ECO:0000256" key="1">
    <source>
        <dbReference type="ARBA" id="ARBA00005964"/>
    </source>
</evidence>
<keyword evidence="2" id="KW-0719">Serine esterase</keyword>
<feature type="domain" description="Carboxylesterase type B" evidence="7">
    <location>
        <begin position="19"/>
        <end position="538"/>
    </location>
</feature>
<comment type="similarity">
    <text evidence="1 6">Belongs to the type-B carboxylesterase/lipase family.</text>
</comment>
<organism evidence="8 9">
    <name type="scientific">Chironomus riparius</name>
    <dbReference type="NCBI Taxonomy" id="315576"/>
    <lineage>
        <taxon>Eukaryota</taxon>
        <taxon>Metazoa</taxon>
        <taxon>Ecdysozoa</taxon>
        <taxon>Arthropoda</taxon>
        <taxon>Hexapoda</taxon>
        <taxon>Insecta</taxon>
        <taxon>Pterygota</taxon>
        <taxon>Neoptera</taxon>
        <taxon>Endopterygota</taxon>
        <taxon>Diptera</taxon>
        <taxon>Nematocera</taxon>
        <taxon>Chironomoidea</taxon>
        <taxon>Chironomidae</taxon>
        <taxon>Chironominae</taxon>
        <taxon>Chironomus</taxon>
    </lineage>
</organism>
<evidence type="ECO:0000256" key="3">
    <source>
        <dbReference type="ARBA" id="ARBA00022801"/>
    </source>
</evidence>
<dbReference type="OrthoDB" id="19653at2759"/>
<feature type="signal peptide" evidence="6">
    <location>
        <begin position="1"/>
        <end position="16"/>
    </location>
</feature>
<keyword evidence="4" id="KW-1015">Disulfide bond</keyword>
<dbReference type="InterPro" id="IPR019826">
    <property type="entry name" value="Carboxylesterase_B_AS"/>
</dbReference>
<dbReference type="Pfam" id="PF00135">
    <property type="entry name" value="COesterase"/>
    <property type="match status" value="1"/>
</dbReference>
<dbReference type="Proteomes" id="UP001153620">
    <property type="component" value="Chromosome 3"/>
</dbReference>
<evidence type="ECO:0000313" key="8">
    <source>
        <dbReference type="EMBL" id="CAG9809082.1"/>
    </source>
</evidence>
<evidence type="ECO:0000256" key="5">
    <source>
        <dbReference type="ARBA" id="ARBA00023180"/>
    </source>
</evidence>
<dbReference type="InterPro" id="IPR029058">
    <property type="entry name" value="AB_hydrolase_fold"/>
</dbReference>
<dbReference type="PANTHER" id="PTHR11559">
    <property type="entry name" value="CARBOXYLESTERASE"/>
    <property type="match status" value="1"/>
</dbReference>
<proteinExistence type="inferred from homology"/>
<feature type="chain" id="PRO_5040541537" description="Carboxylic ester hydrolase" evidence="6">
    <location>
        <begin position="17"/>
        <end position="555"/>
    </location>
</feature>
<dbReference type="InterPro" id="IPR050309">
    <property type="entry name" value="Type-B_Carboxylest/Lipase"/>
</dbReference>
<protein>
    <recommendedName>
        <fullName evidence="6">Carboxylic ester hydrolase</fullName>
        <ecNumber evidence="6">3.1.1.-</ecNumber>
    </recommendedName>
</protein>
<dbReference type="InterPro" id="IPR002018">
    <property type="entry name" value="CarbesteraseB"/>
</dbReference>
<evidence type="ECO:0000256" key="4">
    <source>
        <dbReference type="ARBA" id="ARBA00023157"/>
    </source>
</evidence>
<dbReference type="InterPro" id="IPR019819">
    <property type="entry name" value="Carboxylesterase_B_CS"/>
</dbReference>